<reference evidence="8 9" key="1">
    <citation type="submission" date="2011-12" db="EMBL/GenBank/DDBJ databases">
        <title>Complete sequence of Mycobacterium rhodesiae NBB3.</title>
        <authorList>
            <consortium name="US DOE Joint Genome Institute"/>
            <person name="Lucas S."/>
            <person name="Han J."/>
            <person name="Lapidus A."/>
            <person name="Cheng J.-F."/>
            <person name="Goodwin L."/>
            <person name="Pitluck S."/>
            <person name="Peters L."/>
            <person name="Mikhailova N."/>
            <person name="Gu W."/>
            <person name="Detter J.C."/>
            <person name="Han C."/>
            <person name="Tapia R."/>
            <person name="Land M."/>
            <person name="Hauser L."/>
            <person name="Kyrpides N."/>
            <person name="Ivanova N."/>
            <person name="Pagani I."/>
            <person name="Mattes T."/>
            <person name="Holmes A."/>
            <person name="Rutledge P."/>
            <person name="Paulsen I."/>
            <person name="Coleman N."/>
            <person name="Woyke T."/>
        </authorList>
    </citation>
    <scope>NUCLEOTIDE SEQUENCE [LARGE SCALE GENOMIC DNA]</scope>
    <source>
        <strain evidence="8 9">NBB3</strain>
    </source>
</reference>
<keyword evidence="5 7" id="KW-1133">Transmembrane helix</keyword>
<accession>G8RTD9</accession>
<keyword evidence="3" id="KW-1003">Cell membrane</keyword>
<feature type="transmembrane region" description="Helical" evidence="7">
    <location>
        <begin position="62"/>
        <end position="95"/>
    </location>
</feature>
<comment type="subcellular location">
    <subcellularLocation>
        <location evidence="1">Cell membrane</location>
        <topology evidence="1">Multi-pass membrane protein</topology>
    </subcellularLocation>
</comment>
<proteinExistence type="inferred from homology"/>
<dbReference type="OrthoDB" id="4762664at2"/>
<dbReference type="GO" id="GO:0005886">
    <property type="term" value="C:plasma membrane"/>
    <property type="evidence" value="ECO:0007669"/>
    <property type="project" value="UniProtKB-SubCell"/>
</dbReference>
<evidence type="ECO:0000256" key="7">
    <source>
        <dbReference type="SAM" id="Phobius"/>
    </source>
</evidence>
<dbReference type="PANTHER" id="PTHR33452:SF1">
    <property type="entry name" value="INNER MEMBRANE PROTEIN YPHA-RELATED"/>
    <property type="match status" value="1"/>
</dbReference>
<comment type="similarity">
    <text evidence="2">Belongs to the DoxX family.</text>
</comment>
<dbReference type="HOGENOM" id="CLU_1473649_0_0_11"/>
<evidence type="ECO:0000256" key="3">
    <source>
        <dbReference type="ARBA" id="ARBA00022475"/>
    </source>
</evidence>
<feature type="transmembrane region" description="Helical" evidence="7">
    <location>
        <begin position="147"/>
        <end position="171"/>
    </location>
</feature>
<evidence type="ECO:0000256" key="2">
    <source>
        <dbReference type="ARBA" id="ARBA00006679"/>
    </source>
</evidence>
<name>G8RTD9_MYCRN</name>
<dbReference type="PATRIC" id="fig|710685.3.peg.3616"/>
<evidence type="ECO:0000313" key="8">
    <source>
        <dbReference type="EMBL" id="AEV74126.1"/>
    </source>
</evidence>
<keyword evidence="4 7" id="KW-0812">Transmembrane</keyword>
<dbReference type="PANTHER" id="PTHR33452">
    <property type="entry name" value="OXIDOREDUCTASE CATD-RELATED"/>
    <property type="match status" value="1"/>
</dbReference>
<dbReference type="Proteomes" id="UP000005442">
    <property type="component" value="Chromosome"/>
</dbReference>
<feature type="transmembrane region" description="Helical" evidence="7">
    <location>
        <begin position="115"/>
        <end position="135"/>
    </location>
</feature>
<dbReference type="Pfam" id="PF07681">
    <property type="entry name" value="DoxX"/>
    <property type="match status" value="1"/>
</dbReference>
<dbReference type="EMBL" id="CP003169">
    <property type="protein sequence ID" value="AEV74126.1"/>
    <property type="molecule type" value="Genomic_DNA"/>
</dbReference>
<dbReference type="AlphaFoldDB" id="G8RTD9"/>
<evidence type="ECO:0000256" key="4">
    <source>
        <dbReference type="ARBA" id="ARBA00022692"/>
    </source>
</evidence>
<gene>
    <name evidence="8" type="ordered locus">MycrhN_3608</name>
</gene>
<dbReference type="KEGG" id="mrh:MycrhN_3608"/>
<evidence type="ECO:0000256" key="5">
    <source>
        <dbReference type="ARBA" id="ARBA00022989"/>
    </source>
</evidence>
<keyword evidence="6 7" id="KW-0472">Membrane</keyword>
<evidence type="ECO:0000256" key="6">
    <source>
        <dbReference type="ARBA" id="ARBA00023136"/>
    </source>
</evidence>
<dbReference type="InterPro" id="IPR032808">
    <property type="entry name" value="DoxX"/>
</dbReference>
<dbReference type="eggNOG" id="COG2259">
    <property type="taxonomic scope" value="Bacteria"/>
</dbReference>
<organism evidence="8 9">
    <name type="scientific">Mycolicibacterium rhodesiae (strain NBB3)</name>
    <name type="common">Mycobacterium rhodesiae</name>
    <dbReference type="NCBI Taxonomy" id="710685"/>
    <lineage>
        <taxon>Bacteria</taxon>
        <taxon>Bacillati</taxon>
        <taxon>Actinomycetota</taxon>
        <taxon>Actinomycetes</taxon>
        <taxon>Mycobacteriales</taxon>
        <taxon>Mycobacteriaceae</taxon>
        <taxon>Mycolicibacterium</taxon>
    </lineage>
</organism>
<sequence length="181" mass="18562">MTTSTAQDVSALDTTRVADIGLLILRIGIGAAILQAGLIKAFDFGATVGFMESAGWRLPAFAAFMVTAAETLGGLGLIFGVLTPLAACAVIAAMIDAWAVNVSTTAFWSEPFNVPFLIGLGATALLFTGAGAYSVDAKVLGRTIWSARVVLGLLAVAVAAAILTWISLYGINPIHFSAPTS</sequence>
<evidence type="ECO:0000256" key="1">
    <source>
        <dbReference type="ARBA" id="ARBA00004651"/>
    </source>
</evidence>
<protein>
    <submittedName>
        <fullName evidence="8">Putative membrane protein</fullName>
    </submittedName>
</protein>
<feature type="transmembrane region" description="Helical" evidence="7">
    <location>
        <begin position="20"/>
        <end position="42"/>
    </location>
</feature>
<evidence type="ECO:0000313" key="9">
    <source>
        <dbReference type="Proteomes" id="UP000005442"/>
    </source>
</evidence>
<dbReference type="STRING" id="710685.MycrhN_3608"/>
<dbReference type="InterPro" id="IPR051907">
    <property type="entry name" value="DoxX-like_oxidoreductase"/>
</dbReference>
<dbReference type="RefSeq" id="WP_014211882.1">
    <property type="nucleotide sequence ID" value="NC_016604.1"/>
</dbReference>
<keyword evidence="9" id="KW-1185">Reference proteome</keyword>